<feature type="region of interest" description="Disordered" evidence="1">
    <location>
        <begin position="310"/>
        <end position="367"/>
    </location>
</feature>
<dbReference type="Proteomes" id="UP001189429">
    <property type="component" value="Unassembled WGS sequence"/>
</dbReference>
<sequence>MIFKPGVDVFTEMLRKMVTQRTREQVLDQNLINSYYAGKIVEISREYNCVDTVGIQPGLTKACEHHCINNVVIAHFTGHPKPTSPKRRLLELVRRPGSPALACMHTNFGACGKWSEFYCDTRKYSQRLSPALQAELKGTGSCCHTPFKPGRDHESCLECPATMKLSMAKNKDGNQTGNWGKTDGYFMKTNIHSGKVNGGRPIYINRNSDMKNAPAYLFFMQAHLVWAVGPDYKQENAYGYAGLEAQCPRDSGYWSFWNGTGFIRKHFTVQKAKNWHNPPGDTEHIVWDLKKRKWIREVVAWEHGEGPQVSHAIDDDEILSGNETENMTSDITSGNESETDTDSGSGNGAVAASAQEKTSSLEVTGDAKDVGPFPDVAVCMTTIPSHLTSNKGFAALKESLSSVLLEQTYRGNITGMARIWRYPPRLLSARAQGTPRRKLRS</sequence>
<organism evidence="2 3">
    <name type="scientific">Prorocentrum cordatum</name>
    <dbReference type="NCBI Taxonomy" id="2364126"/>
    <lineage>
        <taxon>Eukaryota</taxon>
        <taxon>Sar</taxon>
        <taxon>Alveolata</taxon>
        <taxon>Dinophyceae</taxon>
        <taxon>Prorocentrales</taxon>
        <taxon>Prorocentraceae</taxon>
        <taxon>Prorocentrum</taxon>
    </lineage>
</organism>
<evidence type="ECO:0000313" key="2">
    <source>
        <dbReference type="EMBL" id="CAK0853703.1"/>
    </source>
</evidence>
<name>A0ABN9U7R3_9DINO</name>
<reference evidence="2" key="1">
    <citation type="submission" date="2023-10" db="EMBL/GenBank/DDBJ databases">
        <authorList>
            <person name="Chen Y."/>
            <person name="Shah S."/>
            <person name="Dougan E. K."/>
            <person name="Thang M."/>
            <person name="Chan C."/>
        </authorList>
    </citation>
    <scope>NUCLEOTIDE SEQUENCE [LARGE SCALE GENOMIC DNA]</scope>
</reference>
<feature type="compositionally biased region" description="Polar residues" evidence="1">
    <location>
        <begin position="321"/>
        <end position="336"/>
    </location>
</feature>
<dbReference type="InterPro" id="IPR029044">
    <property type="entry name" value="Nucleotide-diphossugar_trans"/>
</dbReference>
<accession>A0ABN9U7R3</accession>
<evidence type="ECO:0000313" key="3">
    <source>
        <dbReference type="Proteomes" id="UP001189429"/>
    </source>
</evidence>
<protein>
    <submittedName>
        <fullName evidence="2">Uncharacterized protein</fullName>
    </submittedName>
</protein>
<dbReference type="SUPFAM" id="SSF53448">
    <property type="entry name" value="Nucleotide-diphospho-sugar transferases"/>
    <property type="match status" value="1"/>
</dbReference>
<keyword evidence="3" id="KW-1185">Reference proteome</keyword>
<comment type="caution">
    <text evidence="2">The sequence shown here is derived from an EMBL/GenBank/DDBJ whole genome shotgun (WGS) entry which is preliminary data.</text>
</comment>
<gene>
    <name evidence="2" type="ORF">PCOR1329_LOCUS45083</name>
</gene>
<evidence type="ECO:0000256" key="1">
    <source>
        <dbReference type="SAM" id="MobiDB-lite"/>
    </source>
</evidence>
<proteinExistence type="predicted"/>
<dbReference type="Gene3D" id="3.90.550.10">
    <property type="entry name" value="Spore Coat Polysaccharide Biosynthesis Protein SpsA, Chain A"/>
    <property type="match status" value="1"/>
</dbReference>
<dbReference type="EMBL" id="CAUYUJ010015417">
    <property type="protein sequence ID" value="CAK0853703.1"/>
    <property type="molecule type" value="Genomic_DNA"/>
</dbReference>